<protein>
    <submittedName>
        <fullName evidence="2">Uncharacterized protein</fullName>
    </submittedName>
</protein>
<evidence type="ECO:0000313" key="3">
    <source>
        <dbReference type="Proteomes" id="UP000027601"/>
    </source>
</evidence>
<evidence type="ECO:0000256" key="1">
    <source>
        <dbReference type="SAM" id="SignalP"/>
    </source>
</evidence>
<feature type="signal peptide" evidence="1">
    <location>
        <begin position="1"/>
        <end position="22"/>
    </location>
</feature>
<keyword evidence="3" id="KW-1185">Reference proteome</keyword>
<keyword evidence="1" id="KW-0732">Signal</keyword>
<accession>A0A069D071</accession>
<feature type="chain" id="PRO_5001659756" evidence="1">
    <location>
        <begin position="23"/>
        <end position="71"/>
    </location>
</feature>
<name>A0A069D071_9BACE</name>
<organism evidence="2 3">
    <name type="scientific">Bacteroides graminisolvens DSM 19988 = JCM 15093</name>
    <dbReference type="NCBI Taxonomy" id="1121097"/>
    <lineage>
        <taxon>Bacteria</taxon>
        <taxon>Pseudomonadati</taxon>
        <taxon>Bacteroidota</taxon>
        <taxon>Bacteroidia</taxon>
        <taxon>Bacteroidales</taxon>
        <taxon>Bacteroidaceae</taxon>
        <taxon>Bacteroides</taxon>
    </lineage>
</organism>
<gene>
    <name evidence="2" type="ORF">JCM15093_969</name>
</gene>
<comment type="caution">
    <text evidence="2">The sequence shown here is derived from an EMBL/GenBank/DDBJ whole genome shotgun (WGS) entry which is preliminary data.</text>
</comment>
<reference evidence="2 3" key="1">
    <citation type="journal article" date="2015" name="Microbes Environ.">
        <title>Distribution and evolution of nitrogen fixation genes in the phylum bacteroidetes.</title>
        <authorList>
            <person name="Inoue J."/>
            <person name="Oshima K."/>
            <person name="Suda W."/>
            <person name="Sakamoto M."/>
            <person name="Iino T."/>
            <person name="Noda S."/>
            <person name="Hongoh Y."/>
            <person name="Hattori M."/>
            <person name="Ohkuma M."/>
        </authorList>
    </citation>
    <scope>NUCLEOTIDE SEQUENCE [LARGE SCALE GENOMIC DNA]</scope>
    <source>
        <strain evidence="2 3">JCM 15093</strain>
    </source>
</reference>
<dbReference type="AlphaFoldDB" id="A0A069D071"/>
<evidence type="ECO:0000313" key="2">
    <source>
        <dbReference type="EMBL" id="GAK35842.1"/>
    </source>
</evidence>
<dbReference type="Proteomes" id="UP000027601">
    <property type="component" value="Unassembled WGS sequence"/>
</dbReference>
<proteinExistence type="predicted"/>
<sequence>MKKNALILTLLLACVTLIPASAQTYNTYWKNLKTAEQKSLPQTALSISKSIFTKRKPRRILHRCSRRLFGE</sequence>
<dbReference type="EMBL" id="BAJS01000003">
    <property type="protein sequence ID" value="GAK35842.1"/>
    <property type="molecule type" value="Genomic_DNA"/>
</dbReference>